<dbReference type="PANTHER" id="PTHR10257:SF60">
    <property type="entry name" value="SERINE_THREONINE PROTEIN PHOSPHATASE 2A 55 KDA REGULATORY SUBUNIT B' DELTA ISOFORM"/>
    <property type="match status" value="1"/>
</dbReference>
<evidence type="ECO:0000313" key="3">
    <source>
        <dbReference type="Proteomes" id="UP000298416"/>
    </source>
</evidence>
<dbReference type="InterPro" id="IPR011989">
    <property type="entry name" value="ARM-like"/>
</dbReference>
<dbReference type="SUPFAM" id="SSF48371">
    <property type="entry name" value="ARM repeat"/>
    <property type="match status" value="2"/>
</dbReference>
<accession>A0A8X8WCW6</accession>
<dbReference type="FunFam" id="1.25.10.10:FF:002084">
    <property type="entry name" value="Uncharacterized protein"/>
    <property type="match status" value="1"/>
</dbReference>
<proteinExistence type="predicted"/>
<sequence>MHKESDMQNCAWKEIGLVLFTWLDFTVDDISFTGKSVCTLNIGTVLDLVMIKNILNKLPRKHSKLVDNRDGGSSAYASNASATSRNAYGAGSRPGNSNPAAVSGINSTSNSIESYGNNPLITKVNGNAGYAPYEALPSFKDVPNSEKQSLFVRKLNMCCVIFDFTDPTKNLKEKDIKRQTLVELVDYVASANQKFTETAMQEIVKMVSANLFRTLSTQPRENKIVEGFDLEEEEPLMDPAWPHLQVVYEFLLRFVASPETDAKLAKRYIDHSFVLRLLDLFDSEDPRERDYLKTVLHRIYGKFMVHRPFVRKAINNIFYHFIFETEKHNGIAELLEILGSIINGFALPLKEEHKLFLVRALIPLHKPKCIPMYHQQLSYCITQFVEKDCKLADTVIRGLLKYWPITNSSKEVMFLGELEEVLEATQPPEFQRCMVPLFRQIARCLSSSHFQTKECLEVVLDFSVKSILDLTRLVKTYHIGHCCIILLVTMLIALDQRKEYFSFWHRCIVFFWWLGSDFVILVAERALFLWNNDHIENLIKQNRKVILPIIFPALERNARSHWNQAVQSLTLNVRKIFSDADPELYEECLLKFQEDEAQEEENKRKREATWKRLEEIAAMKASSNEPVLVSPRTIAKMDGAATVKSDIFLIALRFTYPIGSWCKGYTRRCFGCKK</sequence>
<keyword evidence="3" id="KW-1185">Reference proteome</keyword>
<reference evidence="2" key="2">
    <citation type="submission" date="2020-08" db="EMBL/GenBank/DDBJ databases">
        <title>Plant Genome Project.</title>
        <authorList>
            <person name="Zhang R.-G."/>
        </authorList>
    </citation>
    <scope>NUCLEOTIDE SEQUENCE</scope>
    <source>
        <strain evidence="2">Huo1</strain>
        <tissue evidence="2">Leaf</tissue>
    </source>
</reference>
<dbReference type="Gene3D" id="1.25.10.10">
    <property type="entry name" value="Leucine-rich Repeat Variant"/>
    <property type="match status" value="1"/>
</dbReference>
<protein>
    <recommendedName>
        <fullName evidence="4">Serine/threonine protein phosphatase 2A regulatory subunit</fullName>
    </recommendedName>
</protein>
<dbReference type="Proteomes" id="UP000298416">
    <property type="component" value="Unassembled WGS sequence"/>
</dbReference>
<name>A0A8X8WCW6_SALSN</name>
<evidence type="ECO:0000313" key="2">
    <source>
        <dbReference type="EMBL" id="KAG6391854.1"/>
    </source>
</evidence>
<dbReference type="Pfam" id="PF01603">
    <property type="entry name" value="B56"/>
    <property type="match status" value="2"/>
</dbReference>
<dbReference type="GO" id="GO:0000159">
    <property type="term" value="C:protein phosphatase type 2A complex"/>
    <property type="evidence" value="ECO:0007669"/>
    <property type="project" value="InterPro"/>
</dbReference>
<evidence type="ECO:0000256" key="1">
    <source>
        <dbReference type="SAM" id="Phobius"/>
    </source>
</evidence>
<dbReference type="AlphaFoldDB" id="A0A8X8WCW6"/>
<dbReference type="FunFam" id="1.25.10.10:FF:000353">
    <property type="entry name" value="Serine/threonine-protein phosphatase 2A 56 kDa regulatory subunit"/>
    <property type="match status" value="1"/>
</dbReference>
<dbReference type="GO" id="GO:0007165">
    <property type="term" value="P:signal transduction"/>
    <property type="evidence" value="ECO:0007669"/>
    <property type="project" value="InterPro"/>
</dbReference>
<organism evidence="2">
    <name type="scientific">Salvia splendens</name>
    <name type="common">Scarlet sage</name>
    <dbReference type="NCBI Taxonomy" id="180675"/>
    <lineage>
        <taxon>Eukaryota</taxon>
        <taxon>Viridiplantae</taxon>
        <taxon>Streptophyta</taxon>
        <taxon>Embryophyta</taxon>
        <taxon>Tracheophyta</taxon>
        <taxon>Spermatophyta</taxon>
        <taxon>Magnoliopsida</taxon>
        <taxon>eudicotyledons</taxon>
        <taxon>Gunneridae</taxon>
        <taxon>Pentapetalae</taxon>
        <taxon>asterids</taxon>
        <taxon>lamiids</taxon>
        <taxon>Lamiales</taxon>
        <taxon>Lamiaceae</taxon>
        <taxon>Nepetoideae</taxon>
        <taxon>Mentheae</taxon>
        <taxon>Salviinae</taxon>
        <taxon>Salvia</taxon>
        <taxon>Salvia subgen. Calosphace</taxon>
        <taxon>core Calosphace</taxon>
    </lineage>
</organism>
<keyword evidence="1" id="KW-0472">Membrane</keyword>
<keyword evidence="1" id="KW-1133">Transmembrane helix</keyword>
<dbReference type="InterPro" id="IPR016024">
    <property type="entry name" value="ARM-type_fold"/>
</dbReference>
<comment type="caution">
    <text evidence="2">The sequence shown here is derived from an EMBL/GenBank/DDBJ whole genome shotgun (WGS) entry which is preliminary data.</text>
</comment>
<dbReference type="GO" id="GO:0019888">
    <property type="term" value="F:protein phosphatase regulator activity"/>
    <property type="evidence" value="ECO:0007669"/>
    <property type="project" value="InterPro"/>
</dbReference>
<dbReference type="InterPro" id="IPR002554">
    <property type="entry name" value="PP2A_B56"/>
</dbReference>
<keyword evidence="1" id="KW-0812">Transmembrane</keyword>
<dbReference type="PANTHER" id="PTHR10257">
    <property type="entry name" value="SERINE/THREONINE PROTEIN PHOSPHATASE 2A PP2A REGULATORY SUBUNIT B"/>
    <property type="match status" value="1"/>
</dbReference>
<dbReference type="EMBL" id="PNBA02000019">
    <property type="protein sequence ID" value="KAG6391854.1"/>
    <property type="molecule type" value="Genomic_DNA"/>
</dbReference>
<evidence type="ECO:0008006" key="4">
    <source>
        <dbReference type="Google" id="ProtNLM"/>
    </source>
</evidence>
<reference evidence="2" key="1">
    <citation type="submission" date="2018-01" db="EMBL/GenBank/DDBJ databases">
        <authorList>
            <person name="Mao J.F."/>
        </authorList>
    </citation>
    <scope>NUCLEOTIDE SEQUENCE</scope>
    <source>
        <strain evidence="2">Huo1</strain>
        <tissue evidence="2">Leaf</tissue>
    </source>
</reference>
<feature type="transmembrane region" description="Helical" evidence="1">
    <location>
        <begin position="477"/>
        <end position="495"/>
    </location>
</feature>
<gene>
    <name evidence="2" type="ORF">SASPL_149615</name>
</gene>
<feature type="transmembrane region" description="Helical" evidence="1">
    <location>
        <begin position="507"/>
        <end position="530"/>
    </location>
</feature>